<dbReference type="Proteomes" id="UP000192907">
    <property type="component" value="Unassembled WGS sequence"/>
</dbReference>
<organism evidence="1 2">
    <name type="scientific">Pseudobacteriovorax antillogorgiicola</name>
    <dbReference type="NCBI Taxonomy" id="1513793"/>
    <lineage>
        <taxon>Bacteria</taxon>
        <taxon>Pseudomonadati</taxon>
        <taxon>Bdellovibrionota</taxon>
        <taxon>Oligoflexia</taxon>
        <taxon>Oligoflexales</taxon>
        <taxon>Pseudobacteriovoracaceae</taxon>
        <taxon>Pseudobacteriovorax</taxon>
    </lineage>
</organism>
<dbReference type="STRING" id="1513793.SAMN06296036_104200"/>
<gene>
    <name evidence="1" type="ORF">SAMN06296036_104200</name>
</gene>
<proteinExistence type="predicted"/>
<name>A0A1Y6BEI0_9BACT</name>
<dbReference type="PROSITE" id="PS51257">
    <property type="entry name" value="PROKAR_LIPOPROTEIN"/>
    <property type="match status" value="1"/>
</dbReference>
<keyword evidence="2" id="KW-1185">Reference proteome</keyword>
<evidence type="ECO:0000313" key="1">
    <source>
        <dbReference type="EMBL" id="SMF07209.1"/>
    </source>
</evidence>
<evidence type="ECO:0000313" key="2">
    <source>
        <dbReference type="Proteomes" id="UP000192907"/>
    </source>
</evidence>
<sequence length="182" mass="21051">MIQTLLRLLGVSLFSVSCVSHGPYFKLGELQELVKFRTERQIVVEDYGLPQKAFSDRVFHNANQAHKDKLVVREVDGVLFTHLSTESESDYNNMEFADWEKKPQKGKQPVKKAETLREQAPFVSHNSDITEVNDCDSRSRNIRYLSDRSDPNGYTERQFTVIYFDKANQVCGFKIRSLFLAH</sequence>
<dbReference type="RefSeq" id="WP_132316664.1">
    <property type="nucleotide sequence ID" value="NZ_FWZT01000004.1"/>
</dbReference>
<protein>
    <recommendedName>
        <fullName evidence="3">Lipoprotein</fullName>
    </recommendedName>
</protein>
<evidence type="ECO:0008006" key="3">
    <source>
        <dbReference type="Google" id="ProtNLM"/>
    </source>
</evidence>
<reference evidence="2" key="1">
    <citation type="submission" date="2017-04" db="EMBL/GenBank/DDBJ databases">
        <authorList>
            <person name="Varghese N."/>
            <person name="Submissions S."/>
        </authorList>
    </citation>
    <scope>NUCLEOTIDE SEQUENCE [LARGE SCALE GENOMIC DNA]</scope>
    <source>
        <strain evidence="2">RKEM611</strain>
    </source>
</reference>
<accession>A0A1Y6BEI0</accession>
<dbReference type="EMBL" id="FWZT01000004">
    <property type="protein sequence ID" value="SMF07209.1"/>
    <property type="molecule type" value="Genomic_DNA"/>
</dbReference>
<dbReference type="AlphaFoldDB" id="A0A1Y6BEI0"/>